<comment type="caution">
    <text evidence="2">The sequence shown here is derived from an EMBL/GenBank/DDBJ whole genome shotgun (WGS) entry which is preliminary data.</text>
</comment>
<protein>
    <recommendedName>
        <fullName evidence="1">Solute-binding protein family 3/N-terminal domain-containing protein</fullName>
    </recommendedName>
</protein>
<dbReference type="Pfam" id="PF00497">
    <property type="entry name" value="SBP_bac_3"/>
    <property type="match status" value="1"/>
</dbReference>
<dbReference type="Gene3D" id="3.40.190.10">
    <property type="entry name" value="Periplasmic binding protein-like II"/>
    <property type="match status" value="1"/>
</dbReference>
<dbReference type="OrthoDB" id="6150901at2"/>
<dbReference type="Proteomes" id="UP000271010">
    <property type="component" value="Unassembled WGS sequence"/>
</dbReference>
<reference evidence="2 3" key="1">
    <citation type="submission" date="2018-11" db="EMBL/GenBank/DDBJ databases">
        <title>Rufibacter latericius sp. nov., isolated from water in Baiyang Lake.</title>
        <authorList>
            <person name="Yang Y."/>
        </authorList>
    </citation>
    <scope>NUCLEOTIDE SEQUENCE [LARGE SCALE GENOMIC DNA]</scope>
    <source>
        <strain evidence="2 3">MCC P1</strain>
    </source>
</reference>
<dbReference type="EMBL" id="RJJE01000003">
    <property type="protein sequence ID" value="RNI31944.1"/>
    <property type="molecule type" value="Genomic_DNA"/>
</dbReference>
<dbReference type="SUPFAM" id="SSF53850">
    <property type="entry name" value="Periplasmic binding protein-like II"/>
    <property type="match status" value="1"/>
</dbReference>
<gene>
    <name evidence="2" type="ORF">EFA69_05390</name>
</gene>
<evidence type="ECO:0000259" key="1">
    <source>
        <dbReference type="Pfam" id="PF00497"/>
    </source>
</evidence>
<sequence>MVGYSENPPWVVKGPNGPTGIEPDLVKAFAQTLQADIRWRNDTEQNLLEELEQNKLHLVMAGITHDTPWKKKIAFTRPYLEQGKKKHVLGVIKGENAFVLALEKFLHQQEPFLKTLATP</sequence>
<keyword evidence="3" id="KW-1185">Reference proteome</keyword>
<dbReference type="AlphaFoldDB" id="A0A3M9N2D1"/>
<organism evidence="2 3">
    <name type="scientific">Rufibacter immobilis</name>
    <dbReference type="NCBI Taxonomy" id="1348778"/>
    <lineage>
        <taxon>Bacteria</taxon>
        <taxon>Pseudomonadati</taxon>
        <taxon>Bacteroidota</taxon>
        <taxon>Cytophagia</taxon>
        <taxon>Cytophagales</taxon>
        <taxon>Hymenobacteraceae</taxon>
        <taxon>Rufibacter</taxon>
    </lineage>
</organism>
<accession>A0A3M9N2D1</accession>
<evidence type="ECO:0000313" key="2">
    <source>
        <dbReference type="EMBL" id="RNI31944.1"/>
    </source>
</evidence>
<name>A0A3M9N2D1_9BACT</name>
<feature type="domain" description="Solute-binding protein family 3/N-terminal" evidence="1">
    <location>
        <begin position="2"/>
        <end position="85"/>
    </location>
</feature>
<proteinExistence type="predicted"/>
<dbReference type="InterPro" id="IPR001638">
    <property type="entry name" value="Solute-binding_3/MltF_N"/>
</dbReference>
<evidence type="ECO:0000313" key="3">
    <source>
        <dbReference type="Proteomes" id="UP000271010"/>
    </source>
</evidence>